<dbReference type="EMBL" id="LBWR01000001">
    <property type="protein sequence ID" value="KKR12979.1"/>
    <property type="molecule type" value="Genomic_DNA"/>
</dbReference>
<dbReference type="PIRSF" id="PIRSF038959">
    <property type="entry name" value="SdpI"/>
    <property type="match status" value="1"/>
</dbReference>
<sequence length="213" mass="24048">MNKQIPTQKITWILTGAVWIAAIGLYATMPERMATHWNAMGEADGHSGKLFGLFLVPLVMTAIQMLFAVLPKMDPLKSNSTIFKKQFEEFALLFAVFMAYLFGAILVWNKGVVFSMTTALVPAFAVLFYGIGILLHEVKRNWFMGIRTPWTMSSDVVWDKTHALGSKLFKACGLIILLGFLFPQYVIGLILIPIIISTIWTVLYSYLIFKKEK</sequence>
<evidence type="ECO:0000256" key="1">
    <source>
        <dbReference type="SAM" id="Phobius"/>
    </source>
</evidence>
<dbReference type="Pfam" id="PF13630">
    <property type="entry name" value="SdpI"/>
    <property type="match status" value="1"/>
</dbReference>
<name>A0A0G0N9W0_9BACT</name>
<feature type="transmembrane region" description="Helical" evidence="1">
    <location>
        <begin position="12"/>
        <end position="30"/>
    </location>
</feature>
<feature type="domain" description="DUF1648" evidence="2">
    <location>
        <begin position="14"/>
        <end position="61"/>
    </location>
</feature>
<gene>
    <name evidence="3" type="ORF">UT41_C0001G0523</name>
</gene>
<keyword evidence="1" id="KW-1133">Transmembrane helix</keyword>
<keyword evidence="1" id="KW-0812">Transmembrane</keyword>
<feature type="transmembrane region" description="Helical" evidence="1">
    <location>
        <begin position="168"/>
        <end position="185"/>
    </location>
</feature>
<reference evidence="3 4" key="1">
    <citation type="journal article" date="2015" name="Nature">
        <title>rRNA introns, odd ribosomes, and small enigmatic genomes across a large radiation of phyla.</title>
        <authorList>
            <person name="Brown C.T."/>
            <person name="Hug L.A."/>
            <person name="Thomas B.C."/>
            <person name="Sharon I."/>
            <person name="Castelle C.J."/>
            <person name="Singh A."/>
            <person name="Wilkins M.J."/>
            <person name="Williams K.H."/>
            <person name="Banfield J.F."/>
        </authorList>
    </citation>
    <scope>NUCLEOTIDE SEQUENCE [LARGE SCALE GENOMIC DNA]</scope>
</reference>
<organism evidence="3 4">
    <name type="scientific">Candidatus Wolfebacteria bacterium GW2011_GWC2_39_22</name>
    <dbReference type="NCBI Taxonomy" id="1619013"/>
    <lineage>
        <taxon>Bacteria</taxon>
        <taxon>Candidatus Wolfeibacteriota</taxon>
    </lineage>
</organism>
<dbReference type="PANTHER" id="PTHR37810">
    <property type="entry name" value="IMMUNITY PROTEIN SDPI"/>
    <property type="match status" value="1"/>
</dbReference>
<keyword evidence="1" id="KW-0472">Membrane</keyword>
<feature type="transmembrane region" description="Helical" evidence="1">
    <location>
        <begin position="90"/>
        <end position="108"/>
    </location>
</feature>
<dbReference type="InterPro" id="IPR026272">
    <property type="entry name" value="SdpI"/>
</dbReference>
<comment type="caution">
    <text evidence="3">The sequence shown here is derived from an EMBL/GenBank/DDBJ whole genome shotgun (WGS) entry which is preliminary data.</text>
</comment>
<evidence type="ECO:0000313" key="3">
    <source>
        <dbReference type="EMBL" id="KKR12979.1"/>
    </source>
</evidence>
<protein>
    <recommendedName>
        <fullName evidence="2">DUF1648 domain-containing protein</fullName>
    </recommendedName>
</protein>
<evidence type="ECO:0000259" key="2">
    <source>
        <dbReference type="Pfam" id="PF07853"/>
    </source>
</evidence>
<dbReference type="AlphaFoldDB" id="A0A0G0N9W0"/>
<evidence type="ECO:0000313" key="4">
    <source>
        <dbReference type="Proteomes" id="UP000034665"/>
    </source>
</evidence>
<feature type="transmembrane region" description="Helical" evidence="1">
    <location>
        <begin position="191"/>
        <end position="209"/>
    </location>
</feature>
<accession>A0A0G0N9W0</accession>
<feature type="transmembrane region" description="Helical" evidence="1">
    <location>
        <begin position="114"/>
        <end position="135"/>
    </location>
</feature>
<proteinExistence type="predicted"/>
<dbReference type="Pfam" id="PF07853">
    <property type="entry name" value="DUF1648"/>
    <property type="match status" value="1"/>
</dbReference>
<dbReference type="Proteomes" id="UP000034665">
    <property type="component" value="Unassembled WGS sequence"/>
</dbReference>
<dbReference type="GO" id="GO:0009636">
    <property type="term" value="P:response to toxic substance"/>
    <property type="evidence" value="ECO:0007669"/>
    <property type="project" value="TreeGrafter"/>
</dbReference>
<dbReference type="InterPro" id="IPR025962">
    <property type="entry name" value="SdpI/YhfL"/>
</dbReference>
<dbReference type="PANTHER" id="PTHR37810:SF5">
    <property type="entry name" value="IMMUNITY PROTEIN SDPI"/>
    <property type="match status" value="1"/>
</dbReference>
<feature type="transmembrane region" description="Helical" evidence="1">
    <location>
        <begin position="50"/>
        <end position="70"/>
    </location>
</feature>
<dbReference type="InterPro" id="IPR012867">
    <property type="entry name" value="DUF1648"/>
</dbReference>